<gene>
    <name evidence="1" type="primary">sctJ</name>
    <name evidence="1" type="ORF">OXU80_10055</name>
</gene>
<dbReference type="EMBL" id="CP113520">
    <property type="protein sequence ID" value="WAJ30516.1"/>
    <property type="molecule type" value="Genomic_DNA"/>
</dbReference>
<proteinExistence type="predicted"/>
<accession>A0ACD4NUK1</accession>
<name>A0ACD4NUK1_9HYPH</name>
<sequence length="284" mass="30096">MLQAAFSKARDPRRRSNALLAGLAVGLLLLSGCKADLYSNLSEVEANQMMAALMSSGIQAEKSGLGETFTLRVDEADMVQAISILNAKGYPRNQRDSIGSVFQKSGIISSPFEERVRYIYALGEDVAQTLSEIDGVVSARVHVVLPAEPQLGQPVTPSSAAVFIKHEPNVDLEYFVPQIRRLVSSSIEGLSYEAVTVVLTEAAATDLPPPAAERTVNVLPGLAVREADVGFFWSLAGGVAVLLALLLAGTVVGIVSVLSRRRARRAGRAVVVAGDAPNALMEPS</sequence>
<reference evidence="1" key="1">
    <citation type="submission" date="2022-11" db="EMBL/GenBank/DDBJ databases">
        <title>beta-Carotene-producing bacterium, Jeongeuplla avenae sp. nov., alleviates the salt stress of Arabidopsis seedlings.</title>
        <authorList>
            <person name="Jiang L."/>
            <person name="Lee J."/>
        </authorList>
    </citation>
    <scope>NUCLEOTIDE SEQUENCE</scope>
    <source>
        <strain evidence="1">DY_R2A_6</strain>
    </source>
</reference>
<dbReference type="Proteomes" id="UP001163223">
    <property type="component" value="Chromosome"/>
</dbReference>
<evidence type="ECO:0000313" key="1">
    <source>
        <dbReference type="EMBL" id="WAJ30516.1"/>
    </source>
</evidence>
<protein>
    <submittedName>
        <fullName evidence="1">Type III secretion inner membrane ring lipoprotein SctJ</fullName>
    </submittedName>
</protein>
<keyword evidence="2" id="KW-1185">Reference proteome</keyword>
<keyword evidence="1" id="KW-0449">Lipoprotein</keyword>
<organism evidence="1 2">
    <name type="scientific">Antarcticirhabdus aurantiaca</name>
    <dbReference type="NCBI Taxonomy" id="2606717"/>
    <lineage>
        <taxon>Bacteria</taxon>
        <taxon>Pseudomonadati</taxon>
        <taxon>Pseudomonadota</taxon>
        <taxon>Alphaproteobacteria</taxon>
        <taxon>Hyphomicrobiales</taxon>
        <taxon>Aurantimonadaceae</taxon>
        <taxon>Antarcticirhabdus</taxon>
    </lineage>
</organism>
<evidence type="ECO:0000313" key="2">
    <source>
        <dbReference type="Proteomes" id="UP001163223"/>
    </source>
</evidence>